<evidence type="ECO:0000313" key="1">
    <source>
        <dbReference type="EMBL" id="KAK4420215.1"/>
    </source>
</evidence>
<dbReference type="Proteomes" id="UP001293254">
    <property type="component" value="Unassembled WGS sequence"/>
</dbReference>
<name>A0AAE2CFJ6_9LAMI</name>
<comment type="caution">
    <text evidence="1">The sequence shown here is derived from an EMBL/GenBank/DDBJ whole genome shotgun (WGS) entry which is preliminary data.</text>
</comment>
<keyword evidence="2" id="KW-1185">Reference proteome</keyword>
<proteinExistence type="predicted"/>
<reference evidence="1" key="2">
    <citation type="journal article" date="2024" name="Plant">
        <title>Genomic evolution and insights into agronomic trait innovations of Sesamum species.</title>
        <authorList>
            <person name="Miao H."/>
            <person name="Wang L."/>
            <person name="Qu L."/>
            <person name="Liu H."/>
            <person name="Sun Y."/>
            <person name="Le M."/>
            <person name="Wang Q."/>
            <person name="Wei S."/>
            <person name="Zheng Y."/>
            <person name="Lin W."/>
            <person name="Duan Y."/>
            <person name="Cao H."/>
            <person name="Xiong S."/>
            <person name="Wang X."/>
            <person name="Wei L."/>
            <person name="Li C."/>
            <person name="Ma Q."/>
            <person name="Ju M."/>
            <person name="Zhao R."/>
            <person name="Li G."/>
            <person name="Mu C."/>
            <person name="Tian Q."/>
            <person name="Mei H."/>
            <person name="Zhang T."/>
            <person name="Gao T."/>
            <person name="Zhang H."/>
        </authorList>
    </citation>
    <scope>NUCLEOTIDE SEQUENCE</scope>
    <source>
        <strain evidence="1">3651</strain>
    </source>
</reference>
<gene>
    <name evidence="1" type="ORF">Salat_2434500</name>
</gene>
<sequence length="147" mass="15641">MESNPHPEIVATVEGILNSKRELADPMAMKMAPGIVHGPIDTLIDVLLSSPDPTPLPMQPTSTIARMHTLSLETHPQPTSDSLSAHIVVANDVPTIHVQTYTPAPSLAAPIDTLIDVLLSSPDPFNFGPILNKLKPNLAISPNEAPL</sequence>
<dbReference type="AlphaFoldDB" id="A0AAE2CFJ6"/>
<evidence type="ECO:0000313" key="2">
    <source>
        <dbReference type="Proteomes" id="UP001293254"/>
    </source>
</evidence>
<accession>A0AAE2CFJ6</accession>
<reference evidence="1" key="1">
    <citation type="submission" date="2020-06" db="EMBL/GenBank/DDBJ databases">
        <authorList>
            <person name="Li T."/>
            <person name="Hu X."/>
            <person name="Zhang T."/>
            <person name="Song X."/>
            <person name="Zhang H."/>
            <person name="Dai N."/>
            <person name="Sheng W."/>
            <person name="Hou X."/>
            <person name="Wei L."/>
        </authorList>
    </citation>
    <scope>NUCLEOTIDE SEQUENCE</scope>
    <source>
        <strain evidence="1">3651</strain>
        <tissue evidence="1">Leaf</tissue>
    </source>
</reference>
<protein>
    <submittedName>
        <fullName evidence="1">Uncharacterized protein</fullName>
    </submittedName>
</protein>
<dbReference type="EMBL" id="JACGWO010000009">
    <property type="protein sequence ID" value="KAK4420215.1"/>
    <property type="molecule type" value="Genomic_DNA"/>
</dbReference>
<organism evidence="1 2">
    <name type="scientific">Sesamum alatum</name>
    <dbReference type="NCBI Taxonomy" id="300844"/>
    <lineage>
        <taxon>Eukaryota</taxon>
        <taxon>Viridiplantae</taxon>
        <taxon>Streptophyta</taxon>
        <taxon>Embryophyta</taxon>
        <taxon>Tracheophyta</taxon>
        <taxon>Spermatophyta</taxon>
        <taxon>Magnoliopsida</taxon>
        <taxon>eudicotyledons</taxon>
        <taxon>Gunneridae</taxon>
        <taxon>Pentapetalae</taxon>
        <taxon>asterids</taxon>
        <taxon>lamiids</taxon>
        <taxon>Lamiales</taxon>
        <taxon>Pedaliaceae</taxon>
        <taxon>Sesamum</taxon>
    </lineage>
</organism>